<organism evidence="1">
    <name type="scientific">marine sediment metagenome</name>
    <dbReference type="NCBI Taxonomy" id="412755"/>
    <lineage>
        <taxon>unclassified sequences</taxon>
        <taxon>metagenomes</taxon>
        <taxon>ecological metagenomes</taxon>
    </lineage>
</organism>
<dbReference type="EMBL" id="BARS01034789">
    <property type="protein sequence ID" value="GAG26103.1"/>
    <property type="molecule type" value="Genomic_DNA"/>
</dbReference>
<dbReference type="AlphaFoldDB" id="X0WNM4"/>
<comment type="caution">
    <text evidence="1">The sequence shown here is derived from an EMBL/GenBank/DDBJ whole genome shotgun (WGS) entry which is preliminary data.</text>
</comment>
<accession>X0WNM4</accession>
<sequence length="188" mass="21725">MEGIWDLKADVVQEGDKLRDVSPIARKTIIDDKGYSHYIFNKQLFKNSSYKMPGDDFELFNMFLDGEDLIYPSDGDIPSDIVAVEARKVLNYIVACAENLSSSYYEDANIALKNGKNSLVRGAIKLHLGKYTTNEWRRKRFTASINFFMFQVGLLDHVLTQMDWVKNKETNNWEKSLQWFDTETSEIA</sequence>
<proteinExistence type="predicted"/>
<evidence type="ECO:0000313" key="1">
    <source>
        <dbReference type="EMBL" id="GAG26103.1"/>
    </source>
</evidence>
<protein>
    <submittedName>
        <fullName evidence="1">Uncharacterized protein</fullName>
    </submittedName>
</protein>
<gene>
    <name evidence="1" type="ORF">S01H1_53703</name>
</gene>
<name>X0WNM4_9ZZZZ</name>
<reference evidence="1" key="1">
    <citation type="journal article" date="2014" name="Front. Microbiol.">
        <title>High frequency of phylogenetically diverse reductive dehalogenase-homologous genes in deep subseafloor sedimentary metagenomes.</title>
        <authorList>
            <person name="Kawai M."/>
            <person name="Futagami T."/>
            <person name="Toyoda A."/>
            <person name="Takaki Y."/>
            <person name="Nishi S."/>
            <person name="Hori S."/>
            <person name="Arai W."/>
            <person name="Tsubouchi T."/>
            <person name="Morono Y."/>
            <person name="Uchiyama I."/>
            <person name="Ito T."/>
            <person name="Fujiyama A."/>
            <person name="Inagaki F."/>
            <person name="Takami H."/>
        </authorList>
    </citation>
    <scope>NUCLEOTIDE SEQUENCE</scope>
    <source>
        <strain evidence="1">Expedition CK06-06</strain>
    </source>
</reference>
<feature type="non-terminal residue" evidence="1">
    <location>
        <position position="188"/>
    </location>
</feature>